<evidence type="ECO:0000256" key="2">
    <source>
        <dbReference type="ARBA" id="ARBA00007814"/>
    </source>
</evidence>
<dbReference type="GO" id="GO:0003723">
    <property type="term" value="F:RNA binding"/>
    <property type="evidence" value="ECO:0007669"/>
    <property type="project" value="UniProtKB-KW"/>
</dbReference>
<keyword evidence="4" id="KW-0479">Metal-binding</keyword>
<sequence>MKNYLNAITPLKRNQTERLDPRQVANHAGGYVYALSDEARLTRFLVLGTDGGTFYASERGHTLQASEFVKTFVLLDAGAALRVTLDVVRMGRAPRPDPALLVLALIAKTAPEATHRKAAWDALPEVARTGTMLLHFLAFADALGGWGRLTRQGVARVYENAPLDRLALWAVKFKARDGWAQADALRKAHPKTTDAGRNAVLKFMVDGVLPDVGELTEPALRVIEGHLLAQSVTTDRGAATLMRGYGLPIEAVPTHLRGAEVYRAAMETNGLTWLLRNLGNLGRVGVLSTNDREVVRAVVERVTDPDALKRGRVHPLDALKAHLVYAQGRGVKGKGEWVPVPQVVDALQDAFYLAFGAVQPAGKRFLLGLDVSGSMGVGTVGGVPGLTPLLGTAAMALVTARTESAYSALAFSAAGGGYGGRWGGGTPGLTPLTISPRQRLDDVVGAMQKIPMGGTDCALPMLWAAKHGLAVDTFVVYTDNETWAGDVHPTVALDRYRQTMGIGARLIVVGMTATGFTIADPDRADMLDVVGFDSAAPGVMAGFARGEL</sequence>
<dbReference type="Pfam" id="PF25045">
    <property type="entry name" value="vWA_Ro60"/>
    <property type="match status" value="1"/>
</dbReference>
<evidence type="ECO:0000256" key="4">
    <source>
        <dbReference type="ARBA" id="ARBA00022723"/>
    </source>
</evidence>
<keyword evidence="9" id="KW-1185">Reference proteome</keyword>
<gene>
    <name evidence="8" type="ORF">CVO96_13395</name>
</gene>
<evidence type="ECO:0000259" key="7">
    <source>
        <dbReference type="PROSITE" id="PS50988"/>
    </source>
</evidence>
<proteinExistence type="inferred from homology"/>
<dbReference type="GO" id="GO:1990904">
    <property type="term" value="C:ribonucleoprotein complex"/>
    <property type="evidence" value="ECO:0007669"/>
    <property type="project" value="UniProtKB-KW"/>
</dbReference>
<keyword evidence="6" id="KW-0687">Ribonucleoprotein</keyword>
<keyword evidence="5" id="KW-0694">RNA-binding</keyword>
<dbReference type="InterPro" id="IPR040322">
    <property type="entry name" value="TROVE2"/>
</dbReference>
<evidence type="ECO:0000313" key="8">
    <source>
        <dbReference type="EMBL" id="PNY82228.1"/>
    </source>
</evidence>
<accession>A0A2K3V0A6</accession>
<dbReference type="PROSITE" id="PS50988">
    <property type="entry name" value="TROVE"/>
    <property type="match status" value="1"/>
</dbReference>
<dbReference type="InterPro" id="IPR036465">
    <property type="entry name" value="vWFA_dom_sf"/>
</dbReference>
<evidence type="ECO:0000256" key="3">
    <source>
        <dbReference type="ARBA" id="ARBA00022490"/>
    </source>
</evidence>
<dbReference type="GO" id="GO:0046872">
    <property type="term" value="F:metal ion binding"/>
    <property type="evidence" value="ECO:0007669"/>
    <property type="project" value="UniProtKB-KW"/>
</dbReference>
<reference evidence="8 9" key="1">
    <citation type="submission" date="2018-01" db="EMBL/GenBank/DDBJ databases">
        <title>Deinococcus koreensis sp. nov., a radiation-resistant bacterium isolated from river water.</title>
        <authorList>
            <person name="Choi A."/>
        </authorList>
    </citation>
    <scope>NUCLEOTIDE SEQUENCE [LARGE SCALE GENOMIC DNA]</scope>
    <source>
        <strain evidence="8 9">SJW1-2</strain>
    </source>
</reference>
<evidence type="ECO:0000256" key="5">
    <source>
        <dbReference type="ARBA" id="ARBA00022884"/>
    </source>
</evidence>
<evidence type="ECO:0000313" key="9">
    <source>
        <dbReference type="Proteomes" id="UP000236379"/>
    </source>
</evidence>
<comment type="caution">
    <text evidence="8">The sequence shown here is derived from an EMBL/GenBank/DDBJ whole genome shotgun (WGS) entry which is preliminary data.</text>
</comment>
<dbReference type="PANTHER" id="PTHR14202:SF0">
    <property type="entry name" value="RNA-BINDING PROTEIN RO60"/>
    <property type="match status" value="1"/>
</dbReference>
<comment type="subcellular location">
    <subcellularLocation>
        <location evidence="1">Cytoplasm</location>
    </subcellularLocation>
</comment>
<keyword evidence="3" id="KW-0963">Cytoplasm</keyword>
<organism evidence="8 9">
    <name type="scientific">Deinococcus koreensis</name>
    <dbReference type="NCBI Taxonomy" id="2054903"/>
    <lineage>
        <taxon>Bacteria</taxon>
        <taxon>Thermotogati</taxon>
        <taxon>Deinococcota</taxon>
        <taxon>Deinococci</taxon>
        <taxon>Deinococcales</taxon>
        <taxon>Deinococcaceae</taxon>
        <taxon>Deinococcus</taxon>
    </lineage>
</organism>
<dbReference type="Proteomes" id="UP000236379">
    <property type="component" value="Unassembled WGS sequence"/>
</dbReference>
<dbReference type="InterPro" id="IPR056800">
    <property type="entry name" value="vWA_Ro60"/>
</dbReference>
<dbReference type="AlphaFoldDB" id="A0A2K3V0A6"/>
<dbReference type="InterPro" id="IPR053680">
    <property type="entry name" value="Ro_60_kDa"/>
</dbReference>
<dbReference type="RefSeq" id="WP_103312662.1">
    <property type="nucleotide sequence ID" value="NZ_PPPD01000001.1"/>
</dbReference>
<dbReference type="GO" id="GO:0005737">
    <property type="term" value="C:cytoplasm"/>
    <property type="evidence" value="ECO:0007669"/>
    <property type="project" value="UniProtKB-SubCell"/>
</dbReference>
<dbReference type="OrthoDB" id="2986092at2"/>
<feature type="domain" description="TROVE" evidence="7">
    <location>
        <begin position="24"/>
        <end position="363"/>
    </location>
</feature>
<dbReference type="Pfam" id="PF05731">
    <property type="entry name" value="TROVE"/>
    <property type="match status" value="2"/>
</dbReference>
<comment type="similarity">
    <text evidence="2">Belongs to the Ro 60 kDa family.</text>
</comment>
<name>A0A2K3V0A6_9DEIO</name>
<evidence type="ECO:0000256" key="6">
    <source>
        <dbReference type="ARBA" id="ARBA00023274"/>
    </source>
</evidence>
<dbReference type="EMBL" id="PPPD01000001">
    <property type="protein sequence ID" value="PNY82228.1"/>
    <property type="molecule type" value="Genomic_DNA"/>
</dbReference>
<dbReference type="Gene3D" id="3.40.50.410">
    <property type="entry name" value="von Willebrand factor, type A domain"/>
    <property type="match status" value="2"/>
</dbReference>
<dbReference type="NCBIfam" id="NF041674">
    <property type="entry name" value="RNA-bind_Rsr"/>
    <property type="match status" value="1"/>
</dbReference>
<dbReference type="SUPFAM" id="SSF53300">
    <property type="entry name" value="vWA-like"/>
    <property type="match status" value="1"/>
</dbReference>
<protein>
    <submittedName>
        <fullName evidence="8">TROVE domain-containing protein</fullName>
    </submittedName>
</protein>
<evidence type="ECO:0000256" key="1">
    <source>
        <dbReference type="ARBA" id="ARBA00004496"/>
    </source>
</evidence>
<dbReference type="SUPFAM" id="SSF140864">
    <property type="entry name" value="TROVE domain-like"/>
    <property type="match status" value="1"/>
</dbReference>
<dbReference type="PANTHER" id="PTHR14202">
    <property type="entry name" value="60 KDA RIBONUCLEOPROTEIN SSA/RO"/>
    <property type="match status" value="1"/>
</dbReference>
<dbReference type="InterPro" id="IPR037214">
    <property type="entry name" value="TROVE_dom_sf"/>
</dbReference>
<dbReference type="InterPro" id="IPR008858">
    <property type="entry name" value="TROVE_dom"/>
</dbReference>